<dbReference type="PANTHER" id="PTHR11061">
    <property type="entry name" value="RNA M5U METHYLTRANSFERASE"/>
    <property type="match status" value="1"/>
</dbReference>
<dbReference type="EMBL" id="CP032550">
    <property type="protein sequence ID" value="QGU26288.1"/>
    <property type="molecule type" value="Genomic_DNA"/>
</dbReference>
<keyword evidence="1 4" id="KW-0489">Methyltransferase</keyword>
<dbReference type="InterPro" id="IPR029063">
    <property type="entry name" value="SAM-dependent_MTases_sf"/>
</dbReference>
<dbReference type="InterPro" id="IPR012340">
    <property type="entry name" value="NA-bd_OB-fold"/>
</dbReference>
<feature type="binding site" evidence="4">
    <location>
        <position position="344"/>
    </location>
    <ligand>
        <name>S-adenosyl-L-methionine</name>
        <dbReference type="ChEBI" id="CHEBI:59789"/>
    </ligand>
</feature>
<feature type="binding site" evidence="4">
    <location>
        <position position="291"/>
    </location>
    <ligand>
        <name>S-adenosyl-L-methionine</name>
        <dbReference type="ChEBI" id="CHEBI:59789"/>
    </ligand>
</feature>
<comment type="similarity">
    <text evidence="4">Belongs to the class I-like SAM-binding methyltransferase superfamily. RNA M5U methyltransferase family.</text>
</comment>
<dbReference type="AlphaFoldDB" id="A0A6I6E4P1"/>
<dbReference type="InterPro" id="IPR010280">
    <property type="entry name" value="U5_MeTrfase_fam"/>
</dbReference>
<evidence type="ECO:0000313" key="7">
    <source>
        <dbReference type="Proteomes" id="UP000422989"/>
    </source>
</evidence>
<dbReference type="GO" id="GO:0070475">
    <property type="term" value="P:rRNA base methylation"/>
    <property type="evidence" value="ECO:0007669"/>
    <property type="project" value="TreeGrafter"/>
</dbReference>
<dbReference type="InterPro" id="IPR002792">
    <property type="entry name" value="TRAM_dom"/>
</dbReference>
<reference evidence="6 7" key="1">
    <citation type="submission" date="2018-09" db="EMBL/GenBank/DDBJ databases">
        <title>Whole genome sequencing of Microbacterium oryzae strain MB-10T.</title>
        <authorList>
            <person name="Das S.K."/>
        </authorList>
    </citation>
    <scope>NUCLEOTIDE SEQUENCE [LARGE SCALE GENOMIC DNA]</scope>
    <source>
        <strain evidence="6 7">MB-10</strain>
    </source>
</reference>
<dbReference type="Gene3D" id="3.40.50.150">
    <property type="entry name" value="Vaccinia Virus protein VP39"/>
    <property type="match status" value="1"/>
</dbReference>
<keyword evidence="2 4" id="KW-0808">Transferase</keyword>
<keyword evidence="7" id="KW-1185">Reference proteome</keyword>
<name>A0A6I6E4P1_9MICO</name>
<dbReference type="PROSITE" id="PS50926">
    <property type="entry name" value="TRAM"/>
    <property type="match status" value="1"/>
</dbReference>
<dbReference type="SUPFAM" id="SSF50249">
    <property type="entry name" value="Nucleic acid-binding proteins"/>
    <property type="match status" value="1"/>
</dbReference>
<dbReference type="KEGG" id="moj:D7D94_00190"/>
<keyword evidence="3 4" id="KW-0949">S-adenosyl-L-methionine</keyword>
<dbReference type="PROSITE" id="PS51687">
    <property type="entry name" value="SAM_MT_RNA_M5U"/>
    <property type="match status" value="1"/>
</dbReference>
<sequence>MQSGDVVDLEVTDIAHGGVFVARHEGRVVFVPDAIPGERVRARVAEVKKSFARAEALEVLDASPHRRPHIWAEADIARDPAERVGGADLGHIELAHQRVLKEKVLRDAFARFAGGEVEVPVAAAEDETADGTRWRTRIGLHIDGEGRIGPYASRSHRVIEVAGHPLATAAIESAALALHREKPGRVDLAQSADGAVHVVRRPDRRRGAKAPAVAPQVVVERVGERAFQVDAGGFWQVHRSAAGVLHGAVMRALGAGLDADARHLDLYGGVGLLADAIGQAAGEDVRLTSVESAPRATAHARANLERYPRAEAVTGRVERWLGALAADADADDREALRRGVTLLDPPRAGAGAQVVDAIAEIAPSAVVYVACDPVALARDVGLFSAHGYTAESVTGFDLFPNSHHVEALAVLRRA</sequence>
<dbReference type="OrthoDB" id="9804590at2"/>
<protein>
    <submittedName>
        <fullName evidence="6">Class I SAM-dependent RNA methyltransferase</fullName>
    </submittedName>
</protein>
<dbReference type="SUPFAM" id="SSF53335">
    <property type="entry name" value="S-adenosyl-L-methionine-dependent methyltransferases"/>
    <property type="match status" value="1"/>
</dbReference>
<dbReference type="Pfam" id="PF05958">
    <property type="entry name" value="tRNA_U5-meth_tr"/>
    <property type="match status" value="1"/>
</dbReference>
<feature type="domain" description="TRAM" evidence="5">
    <location>
        <begin position="1"/>
        <end position="58"/>
    </location>
</feature>
<feature type="active site" description="Nucleophile" evidence="4">
    <location>
        <position position="371"/>
    </location>
</feature>
<evidence type="ECO:0000313" key="6">
    <source>
        <dbReference type="EMBL" id="QGU26288.1"/>
    </source>
</evidence>
<dbReference type="RefSeq" id="WP_156240675.1">
    <property type="nucleotide sequence ID" value="NZ_BAAAZL010000007.1"/>
</dbReference>
<dbReference type="Gene3D" id="2.40.50.140">
    <property type="entry name" value="Nucleic acid-binding proteins"/>
    <property type="match status" value="1"/>
</dbReference>
<organism evidence="6 7">
    <name type="scientific">Microbacterium oryzae</name>
    <dbReference type="NCBI Taxonomy" id="743009"/>
    <lineage>
        <taxon>Bacteria</taxon>
        <taxon>Bacillati</taxon>
        <taxon>Actinomycetota</taxon>
        <taxon>Actinomycetes</taxon>
        <taxon>Micrococcales</taxon>
        <taxon>Microbacteriaceae</taxon>
        <taxon>Microbacterium</taxon>
    </lineage>
</organism>
<evidence type="ECO:0000259" key="5">
    <source>
        <dbReference type="PROSITE" id="PS50926"/>
    </source>
</evidence>
<evidence type="ECO:0000256" key="4">
    <source>
        <dbReference type="PROSITE-ProRule" id="PRU01024"/>
    </source>
</evidence>
<dbReference type="GO" id="GO:0070041">
    <property type="term" value="F:rRNA (uridine-C5-)-methyltransferase activity"/>
    <property type="evidence" value="ECO:0007669"/>
    <property type="project" value="TreeGrafter"/>
</dbReference>
<dbReference type="Proteomes" id="UP000422989">
    <property type="component" value="Chromosome"/>
</dbReference>
<accession>A0A6I6E4P1</accession>
<proteinExistence type="inferred from homology"/>
<feature type="binding site" evidence="4">
    <location>
        <position position="267"/>
    </location>
    <ligand>
        <name>S-adenosyl-L-methionine</name>
        <dbReference type="ChEBI" id="CHEBI:59789"/>
    </ligand>
</feature>
<gene>
    <name evidence="6" type="ORF">D7D94_00190</name>
</gene>
<feature type="binding site" evidence="4">
    <location>
        <position position="236"/>
    </location>
    <ligand>
        <name>S-adenosyl-L-methionine</name>
        <dbReference type="ChEBI" id="CHEBI:59789"/>
    </ligand>
</feature>
<evidence type="ECO:0000256" key="1">
    <source>
        <dbReference type="ARBA" id="ARBA00022603"/>
    </source>
</evidence>
<dbReference type="Pfam" id="PF01938">
    <property type="entry name" value="TRAM"/>
    <property type="match status" value="1"/>
</dbReference>
<evidence type="ECO:0000256" key="3">
    <source>
        <dbReference type="ARBA" id="ARBA00022691"/>
    </source>
</evidence>
<evidence type="ECO:0000256" key="2">
    <source>
        <dbReference type="ARBA" id="ARBA00022679"/>
    </source>
</evidence>
<dbReference type="PANTHER" id="PTHR11061:SF30">
    <property type="entry name" value="TRNA (URACIL(54)-C(5))-METHYLTRANSFERASE"/>
    <property type="match status" value="1"/>
</dbReference>